<evidence type="ECO:0000256" key="2">
    <source>
        <dbReference type="ARBA" id="ARBA00022692"/>
    </source>
</evidence>
<dbReference type="OrthoDB" id="6500128at2759"/>
<dbReference type="Gene3D" id="3.40.50.300">
    <property type="entry name" value="P-loop containing nucleotide triphosphate hydrolases"/>
    <property type="match status" value="1"/>
</dbReference>
<dbReference type="InterPro" id="IPR039421">
    <property type="entry name" value="Type_1_exporter"/>
</dbReference>
<dbReference type="InterPro" id="IPR036640">
    <property type="entry name" value="ABC1_TM_sf"/>
</dbReference>
<dbReference type="Proteomes" id="UP000270094">
    <property type="component" value="Unassembled WGS sequence"/>
</dbReference>
<reference evidence="6 7" key="1">
    <citation type="submission" date="2018-11" db="EMBL/GenBank/DDBJ databases">
        <authorList>
            <consortium name="Pathogen Informatics"/>
        </authorList>
    </citation>
    <scope>NUCLEOTIDE SEQUENCE [LARGE SCALE GENOMIC DNA]</scope>
</reference>
<evidence type="ECO:0000256" key="3">
    <source>
        <dbReference type="ARBA" id="ARBA00022989"/>
    </source>
</evidence>
<name>A0A3P7J4V3_STRVU</name>
<sequence>MTQVMKCVGASRKIFALMNHDSDNASKGIEKPEISGKIELTSVHFVYPSRPDRKVVEDLNLAIETGSTVAFVGSSGGGKSTVVALIERFYKPTSGSILMDGISIEEIDHEYYHEKIALVAQEPVLYNGTIRENILYGCEWATEADMLRSAQTANAHDFI</sequence>
<dbReference type="EMBL" id="UYYB01020272">
    <property type="protein sequence ID" value="VDM71407.1"/>
    <property type="molecule type" value="Genomic_DNA"/>
</dbReference>
<proteinExistence type="predicted"/>
<organism evidence="6 7">
    <name type="scientific">Strongylus vulgaris</name>
    <name type="common">Blood worm</name>
    <dbReference type="NCBI Taxonomy" id="40348"/>
    <lineage>
        <taxon>Eukaryota</taxon>
        <taxon>Metazoa</taxon>
        <taxon>Ecdysozoa</taxon>
        <taxon>Nematoda</taxon>
        <taxon>Chromadorea</taxon>
        <taxon>Rhabditida</taxon>
        <taxon>Rhabditina</taxon>
        <taxon>Rhabditomorpha</taxon>
        <taxon>Strongyloidea</taxon>
        <taxon>Strongylidae</taxon>
        <taxon>Strongylus</taxon>
    </lineage>
</organism>
<keyword evidence="2" id="KW-0812">Transmembrane</keyword>
<dbReference type="AlphaFoldDB" id="A0A3P7J4V3"/>
<dbReference type="Gene3D" id="1.20.1560.10">
    <property type="entry name" value="ABC transporter type 1, transmembrane domain"/>
    <property type="match status" value="1"/>
</dbReference>
<dbReference type="InterPro" id="IPR027417">
    <property type="entry name" value="P-loop_NTPase"/>
</dbReference>
<evidence type="ECO:0000313" key="7">
    <source>
        <dbReference type="Proteomes" id="UP000270094"/>
    </source>
</evidence>
<dbReference type="GO" id="GO:0005743">
    <property type="term" value="C:mitochondrial inner membrane"/>
    <property type="evidence" value="ECO:0007669"/>
    <property type="project" value="TreeGrafter"/>
</dbReference>
<evidence type="ECO:0000313" key="6">
    <source>
        <dbReference type="EMBL" id="VDM71407.1"/>
    </source>
</evidence>
<protein>
    <recommendedName>
        <fullName evidence="5">ABC transporter domain-containing protein</fullName>
    </recommendedName>
</protein>
<dbReference type="GO" id="GO:0016887">
    <property type="term" value="F:ATP hydrolysis activity"/>
    <property type="evidence" value="ECO:0007669"/>
    <property type="project" value="InterPro"/>
</dbReference>
<dbReference type="GO" id="GO:0015421">
    <property type="term" value="F:ABC-type oligopeptide transporter activity"/>
    <property type="evidence" value="ECO:0007669"/>
    <property type="project" value="TreeGrafter"/>
</dbReference>
<feature type="non-terminal residue" evidence="6">
    <location>
        <position position="159"/>
    </location>
</feature>
<evidence type="ECO:0000256" key="4">
    <source>
        <dbReference type="ARBA" id="ARBA00023136"/>
    </source>
</evidence>
<dbReference type="SUPFAM" id="SSF52540">
    <property type="entry name" value="P-loop containing nucleoside triphosphate hydrolases"/>
    <property type="match status" value="1"/>
</dbReference>
<dbReference type="PANTHER" id="PTHR43394:SF1">
    <property type="entry name" value="ATP-BINDING CASSETTE SUB-FAMILY B MEMBER 10, MITOCHONDRIAL"/>
    <property type="match status" value="1"/>
</dbReference>
<feature type="domain" description="ABC transporter" evidence="5">
    <location>
        <begin position="57"/>
        <end position="150"/>
    </location>
</feature>
<keyword evidence="7" id="KW-1185">Reference proteome</keyword>
<dbReference type="GO" id="GO:0090374">
    <property type="term" value="P:oligopeptide export from mitochondrion"/>
    <property type="evidence" value="ECO:0007669"/>
    <property type="project" value="TreeGrafter"/>
</dbReference>
<gene>
    <name evidence="6" type="ORF">SVUK_LOCUS6405</name>
</gene>
<dbReference type="InterPro" id="IPR003439">
    <property type="entry name" value="ABC_transporter-like_ATP-bd"/>
</dbReference>
<accession>A0A3P7J4V3</accession>
<evidence type="ECO:0000259" key="5">
    <source>
        <dbReference type="Pfam" id="PF00005"/>
    </source>
</evidence>
<comment type="subcellular location">
    <subcellularLocation>
        <location evidence="1">Membrane</location>
        <topology evidence="1">Multi-pass membrane protein</topology>
    </subcellularLocation>
</comment>
<evidence type="ECO:0000256" key="1">
    <source>
        <dbReference type="ARBA" id="ARBA00004141"/>
    </source>
</evidence>
<dbReference type="GO" id="GO:0005524">
    <property type="term" value="F:ATP binding"/>
    <property type="evidence" value="ECO:0007669"/>
    <property type="project" value="InterPro"/>
</dbReference>
<keyword evidence="4" id="KW-0472">Membrane</keyword>
<dbReference type="Pfam" id="PF00005">
    <property type="entry name" value="ABC_tran"/>
    <property type="match status" value="1"/>
</dbReference>
<keyword evidence="3" id="KW-1133">Transmembrane helix</keyword>
<dbReference type="PANTHER" id="PTHR43394">
    <property type="entry name" value="ATP-DEPENDENT PERMEASE MDL1, MITOCHONDRIAL"/>
    <property type="match status" value="1"/>
</dbReference>